<name>A0A6L2LVI6_TANCI</name>
<dbReference type="EMBL" id="BKCJ010005273">
    <property type="protein sequence ID" value="GEU65821.1"/>
    <property type="molecule type" value="Genomic_DNA"/>
</dbReference>
<accession>A0A6L2LVI6</accession>
<organism evidence="1">
    <name type="scientific">Tanacetum cinerariifolium</name>
    <name type="common">Dalmatian daisy</name>
    <name type="synonym">Chrysanthemum cinerariifolium</name>
    <dbReference type="NCBI Taxonomy" id="118510"/>
    <lineage>
        <taxon>Eukaryota</taxon>
        <taxon>Viridiplantae</taxon>
        <taxon>Streptophyta</taxon>
        <taxon>Embryophyta</taxon>
        <taxon>Tracheophyta</taxon>
        <taxon>Spermatophyta</taxon>
        <taxon>Magnoliopsida</taxon>
        <taxon>eudicotyledons</taxon>
        <taxon>Gunneridae</taxon>
        <taxon>Pentapetalae</taxon>
        <taxon>asterids</taxon>
        <taxon>campanulids</taxon>
        <taxon>Asterales</taxon>
        <taxon>Asteraceae</taxon>
        <taxon>Asteroideae</taxon>
        <taxon>Anthemideae</taxon>
        <taxon>Anthemidinae</taxon>
        <taxon>Tanacetum</taxon>
    </lineage>
</organism>
<reference evidence="1" key="1">
    <citation type="journal article" date="2019" name="Sci. Rep.">
        <title>Draft genome of Tanacetum cinerariifolium, the natural source of mosquito coil.</title>
        <authorList>
            <person name="Yamashiro T."/>
            <person name="Shiraishi A."/>
            <person name="Satake H."/>
            <person name="Nakayama K."/>
        </authorList>
    </citation>
    <scope>NUCLEOTIDE SEQUENCE</scope>
</reference>
<comment type="caution">
    <text evidence="1">The sequence shown here is derived from an EMBL/GenBank/DDBJ whole genome shotgun (WGS) entry which is preliminary data.</text>
</comment>
<gene>
    <name evidence="1" type="ORF">Tci_037799</name>
</gene>
<protein>
    <submittedName>
        <fullName evidence="1">Uncharacterized protein</fullName>
    </submittedName>
</protein>
<proteinExistence type="predicted"/>
<evidence type="ECO:0000313" key="1">
    <source>
        <dbReference type="EMBL" id="GEU65821.1"/>
    </source>
</evidence>
<sequence>MLLQDIDNPCTIMEECLQFETKKALRNGLAYNWKTSKYDMISWCLDDVDTDILIFFEIKFPAIVYDDALKLESDFSSKPKLNSELINNINLENETSSPESNTQSWDE</sequence>
<dbReference type="AlphaFoldDB" id="A0A6L2LVI6"/>